<accession>A0ABQ0DH92</accession>
<dbReference type="Proteomes" id="UP001628156">
    <property type="component" value="Unassembled WGS sequence"/>
</dbReference>
<name>A0ABQ0DH92_9EUKA</name>
<gene>
    <name evidence="2" type="ORF">ENUP19_0099G0010</name>
</gene>
<protein>
    <submittedName>
        <fullName evidence="2">Uncharacterized protein</fullName>
    </submittedName>
</protein>
<feature type="transmembrane region" description="Helical" evidence="1">
    <location>
        <begin position="69"/>
        <end position="88"/>
    </location>
</feature>
<keyword evidence="1" id="KW-1133">Transmembrane helix</keyword>
<proteinExistence type="predicted"/>
<comment type="caution">
    <text evidence="2">The sequence shown here is derived from an EMBL/GenBank/DDBJ whole genome shotgun (WGS) entry which is preliminary data.</text>
</comment>
<keyword evidence="1" id="KW-0812">Transmembrane</keyword>
<reference evidence="2 3" key="1">
    <citation type="journal article" date="2019" name="PLoS Negl. Trop. Dis.">
        <title>Whole genome sequencing of Entamoeba nuttalli reveals mammalian host-related molecular signatures and a novel octapeptide-repeat surface protein.</title>
        <authorList>
            <person name="Tanaka M."/>
            <person name="Makiuchi T."/>
            <person name="Komiyama T."/>
            <person name="Shiina T."/>
            <person name="Osaki K."/>
            <person name="Tachibana H."/>
        </authorList>
    </citation>
    <scope>NUCLEOTIDE SEQUENCE [LARGE SCALE GENOMIC DNA]</scope>
    <source>
        <strain evidence="2 3">P19-061405</strain>
    </source>
</reference>
<keyword evidence="3" id="KW-1185">Reference proteome</keyword>
<keyword evidence="1" id="KW-0472">Membrane</keyword>
<dbReference type="EMBL" id="BAAFRS010000099">
    <property type="protein sequence ID" value="GAB1222218.1"/>
    <property type="molecule type" value="Genomic_DNA"/>
</dbReference>
<organism evidence="2 3">
    <name type="scientific">Entamoeba nuttalli</name>
    <dbReference type="NCBI Taxonomy" id="412467"/>
    <lineage>
        <taxon>Eukaryota</taxon>
        <taxon>Amoebozoa</taxon>
        <taxon>Evosea</taxon>
        <taxon>Archamoebae</taxon>
        <taxon>Mastigamoebida</taxon>
        <taxon>Entamoebidae</taxon>
        <taxon>Entamoeba</taxon>
    </lineage>
</organism>
<evidence type="ECO:0000313" key="3">
    <source>
        <dbReference type="Proteomes" id="UP001628156"/>
    </source>
</evidence>
<evidence type="ECO:0000256" key="1">
    <source>
        <dbReference type="SAM" id="Phobius"/>
    </source>
</evidence>
<sequence length="90" mass="10443">MTSIINDIENENGEDDKCSIDTLTYKIKIYCNNNRSQPNEDKNKPYDLRINEKSSKYIITIKLKSTDSVIKYNTCIILIVLFVTIITYSL</sequence>
<evidence type="ECO:0000313" key="2">
    <source>
        <dbReference type="EMBL" id="GAB1222218.1"/>
    </source>
</evidence>